<dbReference type="PANTHER" id="PTHR14237:SF34">
    <property type="entry name" value="MOSC DOMAIN PROTEIN (AFU_ORTHOLOGUE AFUA_2G07820)"/>
    <property type="match status" value="1"/>
</dbReference>
<dbReference type="InterPro" id="IPR011037">
    <property type="entry name" value="Pyrv_Knase-like_insert_dom_sf"/>
</dbReference>
<dbReference type="Proteomes" id="UP000275385">
    <property type="component" value="Unassembled WGS sequence"/>
</dbReference>
<reference evidence="2 3" key="1">
    <citation type="submission" date="2018-08" db="EMBL/GenBank/DDBJ databases">
        <title>Draft genome of the lignicolous fungus Coniochaeta pulveracea.</title>
        <authorList>
            <person name="Borstlap C.J."/>
            <person name="De Witt R.N."/>
            <person name="Botha A."/>
            <person name="Volschenk H."/>
        </authorList>
    </citation>
    <scope>NUCLEOTIDE SEQUENCE [LARGE SCALE GENOMIC DNA]</scope>
    <source>
        <strain evidence="2 3">CAB683</strain>
    </source>
</reference>
<dbReference type="InterPro" id="IPR005303">
    <property type="entry name" value="MOCOS_middle"/>
</dbReference>
<dbReference type="PANTHER" id="PTHR14237">
    <property type="entry name" value="MOLYBDOPTERIN COFACTOR SULFURASE MOSC"/>
    <property type="match status" value="1"/>
</dbReference>
<dbReference type="GO" id="GO:0030170">
    <property type="term" value="F:pyridoxal phosphate binding"/>
    <property type="evidence" value="ECO:0007669"/>
    <property type="project" value="InterPro"/>
</dbReference>
<dbReference type="GO" id="GO:0030151">
    <property type="term" value="F:molybdenum ion binding"/>
    <property type="evidence" value="ECO:0007669"/>
    <property type="project" value="InterPro"/>
</dbReference>
<dbReference type="PROSITE" id="PS51340">
    <property type="entry name" value="MOSC"/>
    <property type="match status" value="1"/>
</dbReference>
<dbReference type="SUPFAM" id="SSF50800">
    <property type="entry name" value="PK beta-barrel domain-like"/>
    <property type="match status" value="1"/>
</dbReference>
<protein>
    <recommendedName>
        <fullName evidence="1">MOSC domain-containing protein</fullName>
    </recommendedName>
</protein>
<dbReference type="EMBL" id="QVQW01000014">
    <property type="protein sequence ID" value="RKU46399.1"/>
    <property type="molecule type" value="Genomic_DNA"/>
</dbReference>
<dbReference type="InterPro" id="IPR005302">
    <property type="entry name" value="MoCF_Sase_C"/>
</dbReference>
<sequence length="336" mass="37470">MIDNMKVTKLYVYPIKGLRGIPLQSAQLGPQGLEHDRRFMLYRIAKEGKLKKMQLSEHAELSLFEQKLDGEQIIVRYVVPEHPLRPTEELPESNLEVPVSPDMTSLEVIEVDLHGSPAIAYRMGQQYDSWFSACFGFACILVYIGDGKRPVLGTTLPPKAPQSQTGGWFSKITSSVLGSSSQDEAWLTFTDVAPFMVATEASLRNVSARMSDGSQVDMCKFRPNIVVDGEDEWSEDYWAELTFKGEDRLLLTGNCGRCTSLNVDYDTGRPAAGEQGAVLKKLMKDRRVDKGVKYSPIFGRYGFLPPGETGFAISVGDEVAVAQRQEERSTWDWPGL</sequence>
<keyword evidence="3" id="KW-1185">Reference proteome</keyword>
<accession>A0A420YEP1</accession>
<evidence type="ECO:0000313" key="2">
    <source>
        <dbReference type="EMBL" id="RKU46399.1"/>
    </source>
</evidence>
<dbReference type="OrthoDB" id="17255at2759"/>
<dbReference type="GO" id="GO:0003824">
    <property type="term" value="F:catalytic activity"/>
    <property type="evidence" value="ECO:0007669"/>
    <property type="project" value="InterPro"/>
</dbReference>
<dbReference type="SUPFAM" id="SSF141673">
    <property type="entry name" value="MOSC N-terminal domain-like"/>
    <property type="match status" value="1"/>
</dbReference>
<name>A0A420YEP1_9PEZI</name>
<dbReference type="AlphaFoldDB" id="A0A420YEP1"/>
<proteinExistence type="predicted"/>
<feature type="domain" description="MOSC" evidence="1">
    <location>
        <begin position="149"/>
        <end position="322"/>
    </location>
</feature>
<dbReference type="Pfam" id="PF03473">
    <property type="entry name" value="MOSC"/>
    <property type="match status" value="1"/>
</dbReference>
<comment type="caution">
    <text evidence="2">The sequence shown here is derived from an EMBL/GenBank/DDBJ whole genome shotgun (WGS) entry which is preliminary data.</text>
</comment>
<gene>
    <name evidence="2" type="ORF">DL546_005271</name>
</gene>
<organism evidence="2 3">
    <name type="scientific">Coniochaeta pulveracea</name>
    <dbReference type="NCBI Taxonomy" id="177199"/>
    <lineage>
        <taxon>Eukaryota</taxon>
        <taxon>Fungi</taxon>
        <taxon>Dikarya</taxon>
        <taxon>Ascomycota</taxon>
        <taxon>Pezizomycotina</taxon>
        <taxon>Sordariomycetes</taxon>
        <taxon>Sordariomycetidae</taxon>
        <taxon>Coniochaetales</taxon>
        <taxon>Coniochaetaceae</taxon>
        <taxon>Coniochaeta</taxon>
    </lineage>
</organism>
<evidence type="ECO:0000259" key="1">
    <source>
        <dbReference type="PROSITE" id="PS51340"/>
    </source>
</evidence>
<evidence type="ECO:0000313" key="3">
    <source>
        <dbReference type="Proteomes" id="UP000275385"/>
    </source>
</evidence>
<dbReference type="Pfam" id="PF03476">
    <property type="entry name" value="MOSC_N"/>
    <property type="match status" value="1"/>
</dbReference>
<dbReference type="STRING" id="177199.A0A420YEP1"/>